<dbReference type="PANTHER" id="PTHR34216:SF3">
    <property type="entry name" value="POLY-BETA-1,6-N-ACETYL-D-GLUCOSAMINE N-DEACETYLASE"/>
    <property type="match status" value="1"/>
</dbReference>
<evidence type="ECO:0000259" key="4">
    <source>
        <dbReference type="PROSITE" id="PS51677"/>
    </source>
</evidence>
<feature type="region of interest" description="Disordered" evidence="3">
    <location>
        <begin position="66"/>
        <end position="131"/>
    </location>
</feature>
<sequence>MRYWLTLLITSTVIFALTFLLGLSIIGVDIFGPEETGHGHEQTIDVTTHADDDNTDSQHKDNVEVPANEAEATEQPVQAETAVEPDAPDKPEIDEEKHETSSNDEITAKDDGTENTSSKSEEEKEVTSQEVSFDFNMDTSAFITIKVLDAGGKTVAVPFENYPVSKGSQQITWQAKVDSKPLAPARYHYVVEQHNRGVPVLLYHEISASKEVNLYTESLADFRKQMQYLSSNGYQAIRLEQLTNYMSTGQKLPEKSVLITFGDGYKSTYTRALPILKELNFKAALFTLGNFLDNSTGPSALAMNWQELEKLADSGLFTIASHSYNLHSKELLYQNSQESDTAYRERLKQDFVKLNAKIKEITGAKPTALSWPAPQTPTAFIAAKESGYRYFFRINSSSEENFYGSPLTDIKWSLVPSNATMDNFKKMVEIETTAKKVAEHYFTIQ</sequence>
<dbReference type="InterPro" id="IPR051398">
    <property type="entry name" value="Polysacch_Deacetylase"/>
</dbReference>
<organism evidence="5 6">
    <name type="scientific">Metallumcola ferriviriculae</name>
    <dbReference type="NCBI Taxonomy" id="3039180"/>
    <lineage>
        <taxon>Bacteria</taxon>
        <taxon>Bacillati</taxon>
        <taxon>Bacillota</taxon>
        <taxon>Clostridia</taxon>
        <taxon>Neomoorellales</taxon>
        <taxon>Desulfitibacteraceae</taxon>
        <taxon>Metallumcola</taxon>
    </lineage>
</organism>
<dbReference type="GO" id="GO:0016810">
    <property type="term" value="F:hydrolase activity, acting on carbon-nitrogen (but not peptide) bonds"/>
    <property type="evidence" value="ECO:0007669"/>
    <property type="project" value="InterPro"/>
</dbReference>
<dbReference type="EMBL" id="CP121694">
    <property type="protein sequence ID" value="WRO20788.1"/>
    <property type="molecule type" value="Genomic_DNA"/>
</dbReference>
<accession>A0AAU0UNL3</accession>
<dbReference type="RefSeq" id="WP_366923667.1">
    <property type="nucleotide sequence ID" value="NZ_CP121694.1"/>
</dbReference>
<dbReference type="Gene3D" id="3.20.20.370">
    <property type="entry name" value="Glycoside hydrolase/deacetylase"/>
    <property type="match status" value="1"/>
</dbReference>
<dbReference type="Pfam" id="PF01522">
    <property type="entry name" value="Polysacc_deac_1"/>
    <property type="match status" value="1"/>
</dbReference>
<dbReference type="AlphaFoldDB" id="A0AAU0UNL3"/>
<comment type="subcellular location">
    <subcellularLocation>
        <location evidence="1">Secreted</location>
    </subcellularLocation>
</comment>
<keyword evidence="2" id="KW-0732">Signal</keyword>
<evidence type="ECO:0000313" key="5">
    <source>
        <dbReference type="EMBL" id="WRO20788.1"/>
    </source>
</evidence>
<dbReference type="Proteomes" id="UP001329915">
    <property type="component" value="Chromosome"/>
</dbReference>
<evidence type="ECO:0000313" key="6">
    <source>
        <dbReference type="Proteomes" id="UP001329915"/>
    </source>
</evidence>
<dbReference type="KEGG" id="dbc:MFMK1_000578"/>
<dbReference type="InterPro" id="IPR011330">
    <property type="entry name" value="Glyco_hydro/deAcase_b/a-brl"/>
</dbReference>
<dbReference type="PANTHER" id="PTHR34216">
    <property type="match status" value="1"/>
</dbReference>
<name>A0AAU0UNL3_9FIRM</name>
<dbReference type="PROSITE" id="PS51677">
    <property type="entry name" value="NODB"/>
    <property type="match status" value="1"/>
</dbReference>
<dbReference type="GO" id="GO:0005576">
    <property type="term" value="C:extracellular region"/>
    <property type="evidence" value="ECO:0007669"/>
    <property type="project" value="UniProtKB-SubCell"/>
</dbReference>
<feature type="domain" description="NodB homology" evidence="4">
    <location>
        <begin position="255"/>
        <end position="445"/>
    </location>
</feature>
<evidence type="ECO:0000256" key="3">
    <source>
        <dbReference type="SAM" id="MobiDB-lite"/>
    </source>
</evidence>
<keyword evidence="6" id="KW-1185">Reference proteome</keyword>
<dbReference type="InterPro" id="IPR002509">
    <property type="entry name" value="NODB_dom"/>
</dbReference>
<reference evidence="5 6" key="1">
    <citation type="submission" date="2023-04" db="EMBL/GenBank/DDBJ databases">
        <authorList>
            <person name="Hsu D."/>
        </authorList>
    </citation>
    <scope>NUCLEOTIDE SEQUENCE [LARGE SCALE GENOMIC DNA]</scope>
    <source>
        <strain evidence="5 6">MK1</strain>
    </source>
</reference>
<evidence type="ECO:0000256" key="1">
    <source>
        <dbReference type="ARBA" id="ARBA00004613"/>
    </source>
</evidence>
<evidence type="ECO:0000256" key="2">
    <source>
        <dbReference type="ARBA" id="ARBA00022729"/>
    </source>
</evidence>
<proteinExistence type="predicted"/>
<dbReference type="SUPFAM" id="SSF88713">
    <property type="entry name" value="Glycoside hydrolase/deacetylase"/>
    <property type="match status" value="1"/>
</dbReference>
<feature type="compositionally biased region" description="Basic and acidic residues" evidence="3">
    <location>
        <begin position="87"/>
        <end position="112"/>
    </location>
</feature>
<dbReference type="GO" id="GO:0005975">
    <property type="term" value="P:carbohydrate metabolic process"/>
    <property type="evidence" value="ECO:0007669"/>
    <property type="project" value="InterPro"/>
</dbReference>
<gene>
    <name evidence="5" type="ORF">MFMK1_000578</name>
</gene>
<protein>
    <submittedName>
        <fullName evidence="5">Polysaccharide deacetylase family protein</fullName>
    </submittedName>
</protein>